<accession>A0A7G3ANE3</accession>
<dbReference type="AlphaFoldDB" id="A0A7G3ANE3"/>
<dbReference type="EMBL" id="GITU01004675">
    <property type="protein sequence ID" value="MBC1173378.1"/>
    <property type="molecule type" value="Transcribed_RNA"/>
</dbReference>
<proteinExistence type="predicted"/>
<dbReference type="PANTHER" id="PTHR46406">
    <property type="entry name" value="NITRIC OXIDE-ASSOCIATED PROTEIN 1"/>
    <property type="match status" value="1"/>
</dbReference>
<reference evidence="1" key="1">
    <citation type="journal article" date="2020" name="BMC">
        <title>Leishmania infection induces a limited differential gene expression in the sand fly midgut.</title>
        <authorList>
            <person name="Coutinho-Abreu I.V."/>
            <person name="Serafim T.D."/>
            <person name="Meneses C."/>
            <person name="Kamhawi S."/>
            <person name="Oliveira F."/>
            <person name="Valenzuela J.G."/>
        </authorList>
    </citation>
    <scope>NUCLEOTIDE SEQUENCE</scope>
    <source>
        <strain evidence="1">Jacobina</strain>
        <tissue evidence="1">Midgut</tissue>
    </source>
</reference>
<protein>
    <submittedName>
        <fullName evidence="1">Putative secreted protein</fullName>
    </submittedName>
</protein>
<evidence type="ECO:0000313" key="1">
    <source>
        <dbReference type="EMBL" id="MBC1173378.1"/>
    </source>
</evidence>
<name>A0A7G3ANE3_LUTLO</name>
<dbReference type="PANTHER" id="PTHR46406:SF1">
    <property type="entry name" value="NITRIC OXIDE-ASSOCIATED PROTEIN 1"/>
    <property type="match status" value="1"/>
</dbReference>
<dbReference type="VEuPathDB" id="VectorBase:LLONM1_004162"/>
<organism evidence="1">
    <name type="scientific">Lutzomyia longipalpis</name>
    <name type="common">Sand fly</name>
    <dbReference type="NCBI Taxonomy" id="7200"/>
    <lineage>
        <taxon>Eukaryota</taxon>
        <taxon>Metazoa</taxon>
        <taxon>Ecdysozoa</taxon>
        <taxon>Arthropoda</taxon>
        <taxon>Hexapoda</taxon>
        <taxon>Insecta</taxon>
        <taxon>Pterygota</taxon>
        <taxon>Neoptera</taxon>
        <taxon>Endopterygota</taxon>
        <taxon>Diptera</taxon>
        <taxon>Nematocera</taxon>
        <taxon>Psychodoidea</taxon>
        <taxon>Psychodidae</taxon>
        <taxon>Lutzomyia</taxon>
        <taxon>Lutzomyia</taxon>
    </lineage>
</organism>
<dbReference type="InterPro" id="IPR052807">
    <property type="entry name" value="Mito_transl_resp_regulator"/>
</dbReference>
<sequence>MLRPRVFFIKSGLSLFLAGIGRIDYVTGMQPIRLFVYASLKLPMLVCETEKAEEIYTDLLPTDALQVPQNTIERSSPWTGLKCAKELNLMGNYSSLTVADIVFGSIGWIGVNGNKDHEISLRVWSPDAQGVSLRQPALLEEGFRLRGKRIRDSVAHKIGKAFIKQ</sequence>